<dbReference type="InterPro" id="IPR022664">
    <property type="entry name" value="DapB_N_CS"/>
</dbReference>
<dbReference type="NCBIfam" id="TIGR00036">
    <property type="entry name" value="dapB"/>
    <property type="match status" value="1"/>
</dbReference>
<feature type="binding site" evidence="9">
    <location>
        <begin position="109"/>
        <end position="112"/>
    </location>
    <ligand>
        <name>NAD(+)</name>
        <dbReference type="ChEBI" id="CHEBI:57540"/>
    </ligand>
</feature>
<evidence type="ECO:0000259" key="12">
    <source>
        <dbReference type="Pfam" id="PF05173"/>
    </source>
</evidence>
<dbReference type="PROSITE" id="PS01298">
    <property type="entry name" value="DAPB"/>
    <property type="match status" value="1"/>
</dbReference>
<dbReference type="FunFam" id="3.30.360.10:FF:000009">
    <property type="entry name" value="4-hydroxy-tetrahydrodipicolinate reductase"/>
    <property type="match status" value="1"/>
</dbReference>
<evidence type="ECO:0000256" key="10">
    <source>
        <dbReference type="NCBIfam" id="TIGR00036"/>
    </source>
</evidence>
<sequence>MLKVVISGCNGRMGQVVTSICEAEEGITAVAGFDVNTAKRSSYPVYAAPMEYQGSADVVVDFSNASALTPLLAYCVKRKLPVVLCTTGYSADQLDEIRAAAETIPVFKSANMSLGVNILLDLVRRAAKIVGSGWDIEVLERHHNRKVDAPSGTALMIADALSEALPYEPEYVYDRHSVRHPRGKQEIGISAMRGGTIVGDHEVLFAGRDEIIEIRHSALSREVFAAGAVRAAAFLASRKHPGLYTMEDLVASV</sequence>
<dbReference type="EMBL" id="FWXW01000010">
    <property type="protein sequence ID" value="SMC84484.1"/>
    <property type="molecule type" value="Genomic_DNA"/>
</dbReference>
<comment type="caution">
    <text evidence="9">Lacks conserved residue(s) required for the propagation of feature annotation.</text>
</comment>
<feature type="binding site" evidence="9">
    <location>
        <begin position="8"/>
        <end position="13"/>
    </location>
    <ligand>
        <name>NAD(+)</name>
        <dbReference type="ChEBI" id="CHEBI:57540"/>
    </ligand>
</feature>
<evidence type="ECO:0000259" key="11">
    <source>
        <dbReference type="Pfam" id="PF01113"/>
    </source>
</evidence>
<feature type="binding site" evidence="9">
    <location>
        <position position="143"/>
    </location>
    <ligand>
        <name>(S)-2,3,4,5-tetrahydrodipicolinate</name>
        <dbReference type="ChEBI" id="CHEBI:16845"/>
    </ligand>
</feature>
<keyword evidence="2 9" id="KW-0963">Cytoplasm</keyword>
<comment type="subcellular location">
    <subcellularLocation>
        <location evidence="9">Cytoplasm</location>
    </subcellularLocation>
</comment>
<dbReference type="RefSeq" id="WP_084235445.1">
    <property type="nucleotide sequence ID" value="NZ_FWXW01000010.1"/>
</dbReference>
<feature type="binding site" evidence="9">
    <location>
        <begin position="85"/>
        <end position="87"/>
    </location>
    <ligand>
        <name>NAD(+)</name>
        <dbReference type="ChEBI" id="CHEBI:57540"/>
    </ligand>
</feature>
<feature type="domain" description="Dihydrodipicolinate reductase N-terminal" evidence="11">
    <location>
        <begin position="3"/>
        <end position="112"/>
    </location>
</feature>
<feature type="binding site" evidence="9">
    <location>
        <begin position="152"/>
        <end position="153"/>
    </location>
    <ligand>
        <name>(S)-2,3,4,5-tetrahydrodipicolinate</name>
        <dbReference type="ChEBI" id="CHEBI:16845"/>
    </ligand>
</feature>
<evidence type="ECO:0000256" key="9">
    <source>
        <dbReference type="HAMAP-Rule" id="MF_00102"/>
    </source>
</evidence>
<evidence type="ECO:0000256" key="8">
    <source>
        <dbReference type="ARBA" id="ARBA00023154"/>
    </source>
</evidence>
<dbReference type="PANTHER" id="PTHR20836">
    <property type="entry name" value="DIHYDRODIPICOLINATE REDUCTASE"/>
    <property type="match status" value="1"/>
</dbReference>
<dbReference type="HAMAP" id="MF_00102">
    <property type="entry name" value="DapB"/>
    <property type="match status" value="1"/>
</dbReference>
<dbReference type="InterPro" id="IPR000846">
    <property type="entry name" value="DapB_N"/>
</dbReference>
<dbReference type="Pfam" id="PF01113">
    <property type="entry name" value="DapB_N"/>
    <property type="match status" value="1"/>
</dbReference>
<dbReference type="UniPathway" id="UPA00034">
    <property type="reaction ID" value="UER00018"/>
</dbReference>
<organism evidence="13 14">
    <name type="scientific">Papillibacter cinnamivorans DSM 12816</name>
    <dbReference type="NCBI Taxonomy" id="1122930"/>
    <lineage>
        <taxon>Bacteria</taxon>
        <taxon>Bacillati</taxon>
        <taxon>Bacillota</taxon>
        <taxon>Clostridia</taxon>
        <taxon>Eubacteriales</taxon>
        <taxon>Oscillospiraceae</taxon>
        <taxon>Papillibacter</taxon>
    </lineage>
</organism>
<evidence type="ECO:0000256" key="3">
    <source>
        <dbReference type="ARBA" id="ARBA00022605"/>
    </source>
</evidence>
<dbReference type="GO" id="GO:0019877">
    <property type="term" value="P:diaminopimelate biosynthetic process"/>
    <property type="evidence" value="ECO:0007669"/>
    <property type="project" value="UniProtKB-UniRule"/>
</dbReference>
<comment type="similarity">
    <text evidence="1 9">Belongs to the DapB family.</text>
</comment>
<dbReference type="GO" id="GO:0009089">
    <property type="term" value="P:lysine biosynthetic process via diaminopimelate"/>
    <property type="evidence" value="ECO:0007669"/>
    <property type="project" value="UniProtKB-UniRule"/>
</dbReference>
<keyword evidence="3 9" id="KW-0028">Amino-acid biosynthesis</keyword>
<comment type="catalytic activity">
    <reaction evidence="9">
        <text>(S)-2,3,4,5-tetrahydrodipicolinate + NADP(+) + H2O = (2S,4S)-4-hydroxy-2,3,4,5-tetrahydrodipicolinate + NADPH + H(+)</text>
        <dbReference type="Rhea" id="RHEA:35331"/>
        <dbReference type="ChEBI" id="CHEBI:15377"/>
        <dbReference type="ChEBI" id="CHEBI:15378"/>
        <dbReference type="ChEBI" id="CHEBI:16845"/>
        <dbReference type="ChEBI" id="CHEBI:57783"/>
        <dbReference type="ChEBI" id="CHEBI:58349"/>
        <dbReference type="ChEBI" id="CHEBI:67139"/>
        <dbReference type="EC" id="1.17.1.8"/>
    </reaction>
</comment>
<keyword evidence="5 9" id="KW-0220">Diaminopimelate biosynthesis</keyword>
<evidence type="ECO:0000256" key="2">
    <source>
        <dbReference type="ARBA" id="ARBA00022490"/>
    </source>
</evidence>
<evidence type="ECO:0000256" key="5">
    <source>
        <dbReference type="ARBA" id="ARBA00022915"/>
    </source>
</evidence>
<dbReference type="Pfam" id="PF05173">
    <property type="entry name" value="DapB_C"/>
    <property type="match status" value="1"/>
</dbReference>
<dbReference type="GO" id="GO:0051287">
    <property type="term" value="F:NAD binding"/>
    <property type="evidence" value="ECO:0007669"/>
    <property type="project" value="UniProtKB-UniRule"/>
</dbReference>
<dbReference type="STRING" id="1122930.SAMN02745168_0016"/>
<dbReference type="AlphaFoldDB" id="A0A1W2CHQ2"/>
<evidence type="ECO:0000313" key="14">
    <source>
        <dbReference type="Proteomes" id="UP000192790"/>
    </source>
</evidence>
<comment type="subunit">
    <text evidence="9">Homotetramer.</text>
</comment>
<keyword evidence="6 9" id="KW-0560">Oxidoreductase</keyword>
<dbReference type="InterPro" id="IPR023940">
    <property type="entry name" value="DHDPR_bac"/>
</dbReference>
<evidence type="ECO:0000313" key="13">
    <source>
        <dbReference type="EMBL" id="SMC84484.1"/>
    </source>
</evidence>
<gene>
    <name evidence="9" type="primary">dapB</name>
    <name evidence="13" type="ORF">SAMN02745168_0016</name>
</gene>
<accession>A0A1W2CHQ2</accession>
<keyword evidence="4 9" id="KW-0521">NADP</keyword>
<dbReference type="GO" id="GO:0016726">
    <property type="term" value="F:oxidoreductase activity, acting on CH or CH2 groups, NAD or NADP as acceptor"/>
    <property type="evidence" value="ECO:0007669"/>
    <property type="project" value="UniProtKB-UniRule"/>
</dbReference>
<dbReference type="EC" id="1.17.1.8" evidence="9 10"/>
<comment type="pathway">
    <text evidence="9">Amino-acid biosynthesis; L-lysine biosynthesis via DAP pathway; (S)-tetrahydrodipicolinate from L-aspartate: step 4/4.</text>
</comment>
<dbReference type="OrthoDB" id="9790352at2"/>
<comment type="function">
    <text evidence="9">Catalyzes the conversion of 4-hydroxy-tetrahydrodipicolinate (HTPA) to tetrahydrodipicolinate.</text>
</comment>
<dbReference type="Gene3D" id="3.40.50.720">
    <property type="entry name" value="NAD(P)-binding Rossmann-like Domain"/>
    <property type="match status" value="1"/>
</dbReference>
<feature type="binding site" evidence="9">
    <location>
        <position position="40"/>
    </location>
    <ligand>
        <name>NADP(+)</name>
        <dbReference type="ChEBI" id="CHEBI:58349"/>
    </ligand>
</feature>
<feature type="domain" description="Dihydrodipicolinate reductase C-terminal" evidence="12">
    <location>
        <begin position="115"/>
        <end position="249"/>
    </location>
</feature>
<dbReference type="PANTHER" id="PTHR20836:SF7">
    <property type="entry name" value="4-HYDROXY-TETRAHYDRODIPICOLINATE REDUCTASE"/>
    <property type="match status" value="1"/>
</dbReference>
<dbReference type="InterPro" id="IPR022663">
    <property type="entry name" value="DapB_C"/>
</dbReference>
<dbReference type="PIRSF" id="PIRSF000161">
    <property type="entry name" value="DHPR"/>
    <property type="match status" value="1"/>
</dbReference>
<dbReference type="GO" id="GO:0005829">
    <property type="term" value="C:cytosol"/>
    <property type="evidence" value="ECO:0007669"/>
    <property type="project" value="TreeGrafter"/>
</dbReference>
<dbReference type="Gene3D" id="3.30.360.10">
    <property type="entry name" value="Dihydrodipicolinate Reductase, domain 2"/>
    <property type="match status" value="1"/>
</dbReference>
<feature type="active site" description="Proton donor/acceptor" evidence="9">
    <location>
        <position position="142"/>
    </location>
</feature>
<dbReference type="GO" id="GO:0050661">
    <property type="term" value="F:NADP binding"/>
    <property type="evidence" value="ECO:0007669"/>
    <property type="project" value="UniProtKB-UniRule"/>
</dbReference>
<dbReference type="CDD" id="cd02274">
    <property type="entry name" value="DHDPR_N"/>
    <property type="match status" value="1"/>
</dbReference>
<keyword evidence="14" id="KW-1185">Reference proteome</keyword>
<evidence type="ECO:0000256" key="6">
    <source>
        <dbReference type="ARBA" id="ARBA00023002"/>
    </source>
</evidence>
<evidence type="ECO:0000256" key="7">
    <source>
        <dbReference type="ARBA" id="ARBA00023027"/>
    </source>
</evidence>
<protein>
    <recommendedName>
        <fullName evidence="9 10">4-hydroxy-tetrahydrodipicolinate reductase</fullName>
        <shortName evidence="9">HTPA reductase</shortName>
        <ecNumber evidence="9 10">1.17.1.8</ecNumber>
    </recommendedName>
</protein>
<keyword evidence="8 9" id="KW-0457">Lysine biosynthesis</keyword>
<feature type="active site" description="Proton donor" evidence="9">
    <location>
        <position position="146"/>
    </location>
</feature>
<dbReference type="GO" id="GO:0008839">
    <property type="term" value="F:4-hydroxy-tetrahydrodipicolinate reductase"/>
    <property type="evidence" value="ECO:0007669"/>
    <property type="project" value="UniProtKB-UniRule"/>
</dbReference>
<dbReference type="SUPFAM" id="SSF51735">
    <property type="entry name" value="NAD(P)-binding Rossmann-fold domains"/>
    <property type="match status" value="1"/>
</dbReference>
<proteinExistence type="inferred from homology"/>
<dbReference type="SUPFAM" id="SSF55347">
    <property type="entry name" value="Glyceraldehyde-3-phosphate dehydrogenase-like, C-terminal domain"/>
    <property type="match status" value="1"/>
</dbReference>
<name>A0A1W2CHQ2_9FIRM</name>
<comment type="caution">
    <text evidence="9">Was originally thought to be a dihydrodipicolinate reductase (DHDPR), catalyzing the conversion of dihydrodipicolinate to tetrahydrodipicolinate. However, it was shown in E.coli that the substrate of the enzymatic reaction is not dihydrodipicolinate (DHDP) but in fact (2S,4S)-4-hydroxy-2,3,4,5-tetrahydrodipicolinic acid (HTPA), the product released by the DapA-catalyzed reaction.</text>
</comment>
<comment type="catalytic activity">
    <reaction evidence="9">
        <text>(S)-2,3,4,5-tetrahydrodipicolinate + NAD(+) + H2O = (2S,4S)-4-hydroxy-2,3,4,5-tetrahydrodipicolinate + NADH + H(+)</text>
        <dbReference type="Rhea" id="RHEA:35323"/>
        <dbReference type="ChEBI" id="CHEBI:15377"/>
        <dbReference type="ChEBI" id="CHEBI:15378"/>
        <dbReference type="ChEBI" id="CHEBI:16845"/>
        <dbReference type="ChEBI" id="CHEBI:57540"/>
        <dbReference type="ChEBI" id="CHEBI:57945"/>
        <dbReference type="ChEBI" id="CHEBI:67139"/>
        <dbReference type="EC" id="1.17.1.8"/>
    </reaction>
</comment>
<dbReference type="InterPro" id="IPR036291">
    <property type="entry name" value="NAD(P)-bd_dom_sf"/>
</dbReference>
<dbReference type="Proteomes" id="UP000192790">
    <property type="component" value="Unassembled WGS sequence"/>
</dbReference>
<keyword evidence="7 9" id="KW-0520">NAD</keyword>
<evidence type="ECO:0000256" key="1">
    <source>
        <dbReference type="ARBA" id="ARBA00006642"/>
    </source>
</evidence>
<reference evidence="13 14" key="1">
    <citation type="submission" date="2017-04" db="EMBL/GenBank/DDBJ databases">
        <authorList>
            <person name="Afonso C.L."/>
            <person name="Miller P.J."/>
            <person name="Scott M.A."/>
            <person name="Spackman E."/>
            <person name="Goraichik I."/>
            <person name="Dimitrov K.M."/>
            <person name="Suarez D.L."/>
            <person name="Swayne D.E."/>
        </authorList>
    </citation>
    <scope>NUCLEOTIDE SEQUENCE [LARGE SCALE GENOMIC DNA]</scope>
    <source>
        <strain evidence="13 14">DSM 12816</strain>
    </source>
</reference>
<evidence type="ECO:0000256" key="4">
    <source>
        <dbReference type="ARBA" id="ARBA00022857"/>
    </source>
</evidence>